<keyword evidence="1" id="KW-0472">Membrane</keyword>
<dbReference type="HOGENOM" id="CLU_2411716_0_0_14"/>
<gene>
    <name evidence="2" type="ORF">STAIW_v1c02710</name>
</gene>
<dbReference type="KEGG" id="stai:STAIW_v1c02710"/>
<proteinExistence type="predicted"/>
<evidence type="ECO:0000313" key="3">
    <source>
        <dbReference type="Proteomes" id="UP000014984"/>
    </source>
</evidence>
<evidence type="ECO:0000256" key="1">
    <source>
        <dbReference type="SAM" id="Phobius"/>
    </source>
</evidence>
<protein>
    <submittedName>
        <fullName evidence="2">Uncharacterized protein</fullName>
    </submittedName>
</protein>
<sequence length="92" mass="11220">MFQKSRELKFLLIPGIIFFCITFISFGVSSFYDLEVQEFLAKGFQIFSSKMWIIFFDVLGNFQFFLVIFIFLSILWKSFFTFWKNKTKKHFY</sequence>
<dbReference type="EMBL" id="CP005074">
    <property type="protein sequence ID" value="AGR40935.1"/>
    <property type="molecule type" value="Genomic_DNA"/>
</dbReference>
<dbReference type="Proteomes" id="UP000014984">
    <property type="component" value="Chromosome"/>
</dbReference>
<dbReference type="AlphaFoldDB" id="S5MGF0"/>
<dbReference type="STRING" id="1276220.STAIW_v1c02710"/>
<feature type="transmembrane region" description="Helical" evidence="1">
    <location>
        <begin position="12"/>
        <end position="32"/>
    </location>
</feature>
<keyword evidence="3" id="KW-1185">Reference proteome</keyword>
<feature type="transmembrane region" description="Helical" evidence="1">
    <location>
        <begin position="52"/>
        <end position="76"/>
    </location>
</feature>
<keyword evidence="1" id="KW-1133">Transmembrane helix</keyword>
<keyword evidence="1" id="KW-0812">Transmembrane</keyword>
<accession>S5MGF0</accession>
<name>S5MGF0_9MOLU</name>
<evidence type="ECO:0000313" key="2">
    <source>
        <dbReference type="EMBL" id="AGR40935.1"/>
    </source>
</evidence>
<reference evidence="2 3" key="1">
    <citation type="journal article" date="2013" name="Genome Biol. Evol.">
        <title>Comparison of metabolic capacities and inference of gene content evolution in mosquito-associated Spiroplasma diminutum and S. taiwanense.</title>
        <authorList>
            <person name="Lo W.S."/>
            <person name="Ku C."/>
            <person name="Chen L.L."/>
            <person name="Chang T.H."/>
            <person name="Kuo C.H."/>
        </authorList>
    </citation>
    <scope>NUCLEOTIDE SEQUENCE [LARGE SCALE GENOMIC DNA]</scope>
    <source>
        <strain evidence="2">CT-1</strain>
    </source>
</reference>
<organism evidence="2 3">
    <name type="scientific">Spiroplasma taiwanense CT-1</name>
    <dbReference type="NCBI Taxonomy" id="1276220"/>
    <lineage>
        <taxon>Bacteria</taxon>
        <taxon>Bacillati</taxon>
        <taxon>Mycoplasmatota</taxon>
        <taxon>Mollicutes</taxon>
        <taxon>Entomoplasmatales</taxon>
        <taxon>Spiroplasmataceae</taxon>
        <taxon>Spiroplasma</taxon>
    </lineage>
</organism>